<protein>
    <submittedName>
        <fullName evidence="1">Uncharacterized protein</fullName>
    </submittedName>
</protein>
<dbReference type="AlphaFoldDB" id="A0A017SZ52"/>
<evidence type="ECO:0000313" key="2">
    <source>
        <dbReference type="Proteomes" id="UP000019678"/>
    </source>
</evidence>
<reference evidence="1 2" key="1">
    <citation type="submission" date="2013-05" db="EMBL/GenBank/DDBJ databases">
        <title>Genome assembly of Chondromyces apiculatus DSM 436.</title>
        <authorList>
            <person name="Sharma G."/>
            <person name="Khatri I."/>
            <person name="Kaur C."/>
            <person name="Mayilraj S."/>
            <person name="Subramanian S."/>
        </authorList>
    </citation>
    <scope>NUCLEOTIDE SEQUENCE [LARGE SCALE GENOMIC DNA]</scope>
    <source>
        <strain evidence="1 2">DSM 436</strain>
    </source>
</reference>
<name>A0A017SZ52_9BACT</name>
<organism evidence="1 2">
    <name type="scientific">Chondromyces apiculatus DSM 436</name>
    <dbReference type="NCBI Taxonomy" id="1192034"/>
    <lineage>
        <taxon>Bacteria</taxon>
        <taxon>Pseudomonadati</taxon>
        <taxon>Myxococcota</taxon>
        <taxon>Polyangia</taxon>
        <taxon>Polyangiales</taxon>
        <taxon>Polyangiaceae</taxon>
        <taxon>Chondromyces</taxon>
    </lineage>
</organism>
<dbReference type="EMBL" id="ASRX01000062">
    <property type="protein sequence ID" value="EYF02279.1"/>
    <property type="molecule type" value="Genomic_DNA"/>
</dbReference>
<proteinExistence type="predicted"/>
<sequence>MLLVKKITVKCQALRHDTRATRAAGVSQRGAFSALIPRG</sequence>
<keyword evidence="2" id="KW-1185">Reference proteome</keyword>
<gene>
    <name evidence="1" type="ORF">CAP_7208</name>
</gene>
<evidence type="ECO:0000313" key="1">
    <source>
        <dbReference type="EMBL" id="EYF02279.1"/>
    </source>
</evidence>
<dbReference type="Proteomes" id="UP000019678">
    <property type="component" value="Unassembled WGS sequence"/>
</dbReference>
<comment type="caution">
    <text evidence="1">The sequence shown here is derived from an EMBL/GenBank/DDBJ whole genome shotgun (WGS) entry which is preliminary data.</text>
</comment>
<accession>A0A017SZ52</accession>